<reference evidence="4 5" key="1">
    <citation type="submission" date="2024-08" db="EMBL/GenBank/DDBJ databases">
        <title>The draft genome of Apodemus speciosus.</title>
        <authorList>
            <person name="Nabeshima K."/>
            <person name="Suzuki S."/>
            <person name="Onuma M."/>
        </authorList>
    </citation>
    <scope>NUCLEOTIDE SEQUENCE [LARGE SCALE GENOMIC DNA]</scope>
    <source>
        <strain evidence="4">IB14-021</strain>
    </source>
</reference>
<dbReference type="InterPro" id="IPR018114">
    <property type="entry name" value="TRYPSIN_HIS"/>
</dbReference>
<dbReference type="InterPro" id="IPR009003">
    <property type="entry name" value="Peptidase_S1_PA"/>
</dbReference>
<evidence type="ECO:0000256" key="1">
    <source>
        <dbReference type="ARBA" id="ARBA00022729"/>
    </source>
</evidence>
<accession>A0ABQ0EYX2</accession>
<dbReference type="Pfam" id="PF00089">
    <property type="entry name" value="Trypsin"/>
    <property type="match status" value="1"/>
</dbReference>
<dbReference type="CDD" id="cd00190">
    <property type="entry name" value="Tryp_SPc"/>
    <property type="match status" value="1"/>
</dbReference>
<keyword evidence="2" id="KW-1015">Disulfide bond</keyword>
<keyword evidence="5" id="KW-1185">Reference proteome</keyword>
<evidence type="ECO:0000313" key="4">
    <source>
        <dbReference type="EMBL" id="GAB1291991.1"/>
    </source>
</evidence>
<comment type="caution">
    <text evidence="4">The sequence shown here is derived from an EMBL/GenBank/DDBJ whole genome shotgun (WGS) entry which is preliminary data.</text>
</comment>
<gene>
    <name evidence="4" type="ORF">APTSU1_000722200</name>
</gene>
<keyword evidence="1" id="KW-0732">Signal</keyword>
<dbReference type="InterPro" id="IPR001314">
    <property type="entry name" value="Peptidase_S1A"/>
</dbReference>
<dbReference type="InterPro" id="IPR001254">
    <property type="entry name" value="Trypsin_dom"/>
</dbReference>
<dbReference type="InterPro" id="IPR043504">
    <property type="entry name" value="Peptidase_S1_PA_chymotrypsin"/>
</dbReference>
<dbReference type="PRINTS" id="PR00722">
    <property type="entry name" value="CHYMOTRYPSIN"/>
</dbReference>
<dbReference type="EMBL" id="BAAFST010000007">
    <property type="protein sequence ID" value="GAB1291991.1"/>
    <property type="molecule type" value="Genomic_DNA"/>
</dbReference>
<evidence type="ECO:0000256" key="2">
    <source>
        <dbReference type="ARBA" id="ARBA00023157"/>
    </source>
</evidence>
<dbReference type="PANTHER" id="PTHR24271">
    <property type="entry name" value="KALLIKREIN-RELATED"/>
    <property type="match status" value="1"/>
</dbReference>
<dbReference type="Gene3D" id="2.40.10.10">
    <property type="entry name" value="Trypsin-like serine proteases"/>
    <property type="match status" value="2"/>
</dbReference>
<protein>
    <submittedName>
        <fullName evidence="4">Kallikrein-14</fullName>
    </submittedName>
</protein>
<dbReference type="Proteomes" id="UP001623349">
    <property type="component" value="Unassembled WGS sequence"/>
</dbReference>
<dbReference type="PROSITE" id="PS00134">
    <property type="entry name" value="TRYPSIN_HIS"/>
    <property type="match status" value="1"/>
</dbReference>
<evidence type="ECO:0000313" key="5">
    <source>
        <dbReference type="Proteomes" id="UP001623349"/>
    </source>
</evidence>
<feature type="domain" description="Peptidase S1" evidence="3">
    <location>
        <begin position="12"/>
        <end position="263"/>
    </location>
</feature>
<name>A0ABQ0EYX2_APOSI</name>
<dbReference type="SUPFAM" id="SSF50494">
    <property type="entry name" value="Trypsin-like serine proteases"/>
    <property type="match status" value="1"/>
</dbReference>
<dbReference type="PROSITE" id="PS50240">
    <property type="entry name" value="TRYPSIN_DOM"/>
    <property type="match status" value="1"/>
</dbReference>
<evidence type="ECO:0000259" key="3">
    <source>
        <dbReference type="PROSITE" id="PS50240"/>
    </source>
</evidence>
<proteinExistence type="predicted"/>
<organism evidence="4 5">
    <name type="scientific">Apodemus speciosus</name>
    <name type="common">Large Japanese field mouse</name>
    <dbReference type="NCBI Taxonomy" id="105296"/>
    <lineage>
        <taxon>Eukaryota</taxon>
        <taxon>Metazoa</taxon>
        <taxon>Chordata</taxon>
        <taxon>Craniata</taxon>
        <taxon>Vertebrata</taxon>
        <taxon>Euteleostomi</taxon>
        <taxon>Mammalia</taxon>
        <taxon>Eutheria</taxon>
        <taxon>Euarchontoglires</taxon>
        <taxon>Glires</taxon>
        <taxon>Rodentia</taxon>
        <taxon>Myomorpha</taxon>
        <taxon>Muroidea</taxon>
        <taxon>Muridae</taxon>
        <taxon>Murinae</taxon>
        <taxon>Apodemus</taxon>
    </lineage>
</organism>
<dbReference type="PANTHER" id="PTHR24271:SF48">
    <property type="entry name" value="KALLIKREIN-14"/>
    <property type="match status" value="1"/>
</dbReference>
<dbReference type="SMART" id="SM00020">
    <property type="entry name" value="Tryp_SPc"/>
    <property type="match status" value="1"/>
</dbReference>
<sequence>MTIVQSQGDHKIIGGYTCVQNSQPWQVALLSGPGRTLLCGGVLLSNQWVITAAHCARPILHVALGKHNIRRWEATQQVIRVVRQVPYPQYRPQAHNNDLMLLKLQKRARLGRAVKTISVASSCASPGTPCLVSGWGTIASPIARYPTALQCVNVNIMSEQVCHRAYPGTITSGMVCAGVPEGGKDSCQRVILGDPWYVGDSSRALCPGEWNGVLRLASQESIPTCAITTAGSRGQCKATDYPSPSDCHQLSLCFHGLLHQTFESSPRH</sequence>